<dbReference type="InterPro" id="IPR036390">
    <property type="entry name" value="WH_DNA-bd_sf"/>
</dbReference>
<keyword evidence="6" id="KW-1185">Reference proteome</keyword>
<evidence type="ECO:0000259" key="4">
    <source>
        <dbReference type="PROSITE" id="PS50949"/>
    </source>
</evidence>
<keyword evidence="3" id="KW-0804">Transcription</keyword>
<dbReference type="InterPro" id="IPR008920">
    <property type="entry name" value="TF_FadR/GntR_C"/>
</dbReference>
<dbReference type="SMART" id="SM00345">
    <property type="entry name" value="HTH_GNTR"/>
    <property type="match status" value="1"/>
</dbReference>
<organism evidence="5 6">
    <name type="scientific">Isoalcanivorax beigongshangi</name>
    <dbReference type="NCBI Taxonomy" id="3238810"/>
    <lineage>
        <taxon>Bacteria</taxon>
        <taxon>Pseudomonadati</taxon>
        <taxon>Pseudomonadota</taxon>
        <taxon>Gammaproteobacteria</taxon>
        <taxon>Oceanospirillales</taxon>
        <taxon>Alcanivoracaceae</taxon>
        <taxon>Isoalcanivorax</taxon>
    </lineage>
</organism>
<evidence type="ECO:0000256" key="1">
    <source>
        <dbReference type="ARBA" id="ARBA00023015"/>
    </source>
</evidence>
<dbReference type="PROSITE" id="PS50949">
    <property type="entry name" value="HTH_GNTR"/>
    <property type="match status" value="1"/>
</dbReference>
<evidence type="ECO:0000256" key="3">
    <source>
        <dbReference type="ARBA" id="ARBA00023163"/>
    </source>
</evidence>
<dbReference type="SUPFAM" id="SSF48008">
    <property type="entry name" value="GntR ligand-binding domain-like"/>
    <property type="match status" value="1"/>
</dbReference>
<reference evidence="5 6" key="1">
    <citation type="submission" date="2024-07" db="EMBL/GenBank/DDBJ databases">
        <authorList>
            <person name="Ren Q."/>
        </authorList>
    </citation>
    <scope>NUCLEOTIDE SEQUENCE [LARGE SCALE GENOMIC DNA]</scope>
    <source>
        <strain evidence="5 6">REN37</strain>
    </source>
</reference>
<dbReference type="Pfam" id="PF07729">
    <property type="entry name" value="FCD"/>
    <property type="match status" value="1"/>
</dbReference>
<accession>A0ABV4ADV7</accession>
<gene>
    <name evidence="5" type="ORF">AB5I84_00450</name>
</gene>
<evidence type="ECO:0000313" key="5">
    <source>
        <dbReference type="EMBL" id="MEY1660612.1"/>
    </source>
</evidence>
<dbReference type="PANTHER" id="PTHR43537:SF24">
    <property type="entry name" value="GLUCONATE OPERON TRANSCRIPTIONAL REPRESSOR"/>
    <property type="match status" value="1"/>
</dbReference>
<protein>
    <submittedName>
        <fullName evidence="5">GntR family transcriptional regulator</fullName>
    </submittedName>
</protein>
<proteinExistence type="predicted"/>
<name>A0ABV4ADV7_9GAMM</name>
<comment type="caution">
    <text evidence="5">The sequence shown here is derived from an EMBL/GenBank/DDBJ whole genome shotgun (WGS) entry which is preliminary data.</text>
</comment>
<sequence length="224" mass="25243">MSLKAVSLSDQIADHLSEMIIQGTLAPGEKLHEVELAKRLDVSTNSLREALRVLEARHLVVIQPRRGARVCDITETQVVELYDFLFMLFAQLAERTANNWQGGELDRLMQMLSMLVQAHQNQDMAGAHQMVFSFLPDFLSFGRNSYLSRTIQDLTPLLQRYSYMALVEETTEFDVTLRIFGQLLTSVQQRDGAAAAACIREYGVNQANIVLRALRQRRAASAVS</sequence>
<keyword evidence="2" id="KW-0238">DNA-binding</keyword>
<keyword evidence="1" id="KW-0805">Transcription regulation</keyword>
<dbReference type="Proteomes" id="UP001562065">
    <property type="component" value="Unassembled WGS sequence"/>
</dbReference>
<evidence type="ECO:0000256" key="2">
    <source>
        <dbReference type="ARBA" id="ARBA00023125"/>
    </source>
</evidence>
<dbReference type="EMBL" id="JBGCUO010000001">
    <property type="protein sequence ID" value="MEY1660612.1"/>
    <property type="molecule type" value="Genomic_DNA"/>
</dbReference>
<feature type="domain" description="HTH gntR-type" evidence="4">
    <location>
        <begin position="6"/>
        <end position="73"/>
    </location>
</feature>
<dbReference type="CDD" id="cd07377">
    <property type="entry name" value="WHTH_GntR"/>
    <property type="match status" value="1"/>
</dbReference>
<dbReference type="SUPFAM" id="SSF46785">
    <property type="entry name" value="Winged helix' DNA-binding domain"/>
    <property type="match status" value="1"/>
</dbReference>
<dbReference type="InterPro" id="IPR000524">
    <property type="entry name" value="Tscrpt_reg_HTH_GntR"/>
</dbReference>
<dbReference type="PANTHER" id="PTHR43537">
    <property type="entry name" value="TRANSCRIPTIONAL REGULATOR, GNTR FAMILY"/>
    <property type="match status" value="1"/>
</dbReference>
<dbReference type="Gene3D" id="1.10.10.10">
    <property type="entry name" value="Winged helix-like DNA-binding domain superfamily/Winged helix DNA-binding domain"/>
    <property type="match status" value="1"/>
</dbReference>
<dbReference type="InterPro" id="IPR011711">
    <property type="entry name" value="GntR_C"/>
</dbReference>
<dbReference type="Pfam" id="PF00392">
    <property type="entry name" value="GntR"/>
    <property type="match status" value="1"/>
</dbReference>
<dbReference type="InterPro" id="IPR036388">
    <property type="entry name" value="WH-like_DNA-bd_sf"/>
</dbReference>
<dbReference type="RefSeq" id="WP_369453859.1">
    <property type="nucleotide sequence ID" value="NZ_JBGCUO010000001.1"/>
</dbReference>
<evidence type="ECO:0000313" key="6">
    <source>
        <dbReference type="Proteomes" id="UP001562065"/>
    </source>
</evidence>
<dbReference type="Gene3D" id="1.20.120.530">
    <property type="entry name" value="GntR ligand-binding domain-like"/>
    <property type="match status" value="1"/>
</dbReference>